<dbReference type="EMBL" id="CAJNOL010014368">
    <property type="protein sequence ID" value="CAF1667496.1"/>
    <property type="molecule type" value="Genomic_DNA"/>
</dbReference>
<reference evidence="1" key="1">
    <citation type="submission" date="2021-02" db="EMBL/GenBank/DDBJ databases">
        <authorList>
            <person name="Nowell W R."/>
        </authorList>
    </citation>
    <scope>NUCLEOTIDE SEQUENCE</scope>
</reference>
<dbReference type="Proteomes" id="UP000663854">
    <property type="component" value="Unassembled WGS sequence"/>
</dbReference>
<evidence type="ECO:0000313" key="3">
    <source>
        <dbReference type="Proteomes" id="UP000663854"/>
    </source>
</evidence>
<organism evidence="1 3">
    <name type="scientific">Rotaria sordida</name>
    <dbReference type="NCBI Taxonomy" id="392033"/>
    <lineage>
        <taxon>Eukaryota</taxon>
        <taxon>Metazoa</taxon>
        <taxon>Spiralia</taxon>
        <taxon>Gnathifera</taxon>
        <taxon>Rotifera</taxon>
        <taxon>Eurotatoria</taxon>
        <taxon>Bdelloidea</taxon>
        <taxon>Philodinida</taxon>
        <taxon>Philodinidae</taxon>
        <taxon>Rotaria</taxon>
    </lineage>
</organism>
<proteinExistence type="predicted"/>
<evidence type="ECO:0000313" key="4">
    <source>
        <dbReference type="Proteomes" id="UP000663870"/>
    </source>
</evidence>
<accession>A0A815VST7</accession>
<feature type="non-terminal residue" evidence="1">
    <location>
        <position position="1"/>
    </location>
</feature>
<dbReference type="AlphaFoldDB" id="A0A815VST7"/>
<keyword evidence="4" id="KW-1185">Reference proteome</keyword>
<dbReference type="EMBL" id="CAJNOH010012492">
    <property type="protein sequence ID" value="CAF1536061.1"/>
    <property type="molecule type" value="Genomic_DNA"/>
</dbReference>
<evidence type="ECO:0000313" key="2">
    <source>
        <dbReference type="EMBL" id="CAF1667496.1"/>
    </source>
</evidence>
<name>A0A815VST7_9BILA</name>
<dbReference type="Proteomes" id="UP000663870">
    <property type="component" value="Unassembled WGS sequence"/>
</dbReference>
<gene>
    <name evidence="2" type="ORF">JXQ802_LOCUS57051</name>
    <name evidence="1" type="ORF">PYM288_LOCUS40465</name>
</gene>
<protein>
    <submittedName>
        <fullName evidence="1">Uncharacterized protein</fullName>
    </submittedName>
</protein>
<evidence type="ECO:0000313" key="1">
    <source>
        <dbReference type="EMBL" id="CAF1536061.1"/>
    </source>
</evidence>
<sequence>WLRQYKIIQNQHRTIK</sequence>
<comment type="caution">
    <text evidence="1">The sequence shown here is derived from an EMBL/GenBank/DDBJ whole genome shotgun (WGS) entry which is preliminary data.</text>
</comment>